<dbReference type="SUPFAM" id="SSF55785">
    <property type="entry name" value="PYP-like sensor domain (PAS domain)"/>
    <property type="match status" value="1"/>
</dbReference>
<dbReference type="SMART" id="SM00387">
    <property type="entry name" value="HATPase_c"/>
    <property type="match status" value="1"/>
</dbReference>
<dbReference type="InterPro" id="IPR053159">
    <property type="entry name" value="Hybrid_Histidine_Kinase"/>
</dbReference>
<dbReference type="Proteomes" id="UP001158961">
    <property type="component" value="Plasmid P1"/>
</dbReference>
<dbReference type="SMART" id="SM00388">
    <property type="entry name" value="HisKA"/>
    <property type="match status" value="1"/>
</dbReference>
<dbReference type="Gene3D" id="3.30.450.40">
    <property type="match status" value="1"/>
</dbReference>
<sequence length="1846" mass="204139">MSMLSVNFQESDDAGIAIEDFDTLTPLAQDGCLLWMLARRHSGESLIIATGQSDDVTFQATQRLKNERALAAYLSPRWAITATGTTCYLNRYALIYPTFPFRTLANNLATPPDKIADFLQVALQLCYTLGQAHHQGIVHGDIKPGHFFISDDGRFRLGGFGLASLAAQSAEKNSLRVSGGTLAYMSPEHTGRTPHPVSSLSDLYSLGVVLYEYLTGKLPFGSPDAGEAEWIHHHIASAPRPAGQVREDVPPMLSVILLRLLAKSPADGYQTVQGLMADLRRCQATLTAENTIAPFTPGLQERFSTSFRPETLFTQHPQARVLLTTLDAVNRTGTQSLVMLSGAPGSGKSAIIASALKTLQHRQILLAASKADQHSPAAPYAAVASAFRTVTLYLLGLSALELSKWRVRLLRLLGGYTDLAIELVPELKQLLNIRTVQPVVRHAPDAREQFNQMASALIQAFATPGRPLVMLIDDVHWADNATLQLLENLITRNEHLPFMLVLAFREGESMPCPMIAGFLLRLRASAARVVALTPQPLSVKSITRWLAGMLHTRPGGNRELAQIIFEKTGGNPLSMQEFFRQAVDDGVIVYRQNPLKWHYDSQALIARQYTDNVATLVLNQLARMPEATRQLLGSLACLGASGELSLLSHINATSVSRILQQLEPAVSGRFITLTGGNYAFTHDRVHNAAFLLLDLRQQHSLHQQAAAWLSAAVVNADHSETLFRAAYHIGMIAELPLSVADRERYYPLCLRAVQGAKRAGDYLSALRYLRSAQQLSQRMVTGNDFMLGIDEAECEFLHGNLTTAQKLCTQLLSEPGTLSEKSMAACLSAEIHMRQSDNHLALETALAWLAVFGVHLRRDPDDAEIDAAWQAIRARIGDSPQAAFSHLPRNNDQETESVLNLMASTIFVSAYDCPQLHLLLVCRMLEMTLDHGVTGASAFGLAWFSVLISERYQAWHFGYACGRVARELVEQHDFTRYKARTLLPLDQLGIWTQPLDVAVESARESFRVAVMHGDRSFACLSLRHQIMNTLTRGDHLESVMTSIERGLAFTRKTFYPDVENVLVMQKQLVMQLRNSNGFRAGDRDGALPLVAGSEPGVISGPKAMVLFWAGLYRGMAHFFAAEYREALRCFAEIRPLTSAVPAYIYLMDMHFYSALSLSLQPGAADSDTLRCDLDKFAGWADLNPGLFADKYAMLRAECARLAGNTGEALKQYENAICLSRQGGYLHIHALANQLAGRYCKALQLDTAADAYVKASMRSWESWGALAMVRQLEQHYPHLTTPMQNSAVATIPFTQDASFYDLESVLTAVRALTEEINLDRLIHTLMRILLERAGAQRCRLIRILDGTLPETQAWAESTADGVRVQIVKERPVATDLPLSVLAAVIRTGQEIRTGKPEEFSPFSQDPYLVASGAAVLCVPMFRQANMVGVLYLENRLMPDAFTAEHSHIVKTLSAQAAVSLETARLYAELLEENNHRRRVEKQLRASKTSLMLGEKISHTGTWRWEVAEDMMMVSEEYGRILGLPAHQKGLSMADFLTRVHPDDYECISELVTHSVSQGRSMQAEFRVLRPDGECRYIKGIGEPVENFPEVKEYFGTISDITSQRQAEDAARIAQADLARVTRATTVGQLTASIAHEINQPLMSIVANAGASLRWLKREPVMLENASSSLDEIIKEGKRAGEIIRGLQALTRNHESSFASENLHLIARDILALSRVELERRGISLELKLRAAKADIYCDRVQIQQVLLNLVINAIDAMSDDLPRAALLRLTSENPTPDTLRFEVLDSGCGLPDGVRERIFESFYTTKKSGMGMGLTISKGIIKKHCGELGAENRVEGGSRFWFILPLG</sequence>
<keyword evidence="3" id="KW-0597">Phosphoprotein</keyword>
<dbReference type="SUPFAM" id="SSF55874">
    <property type="entry name" value="ATPase domain of HSP90 chaperone/DNA topoisomerase II/histidine kinase"/>
    <property type="match status" value="1"/>
</dbReference>
<dbReference type="GO" id="GO:0000155">
    <property type="term" value="F:phosphorelay sensor kinase activity"/>
    <property type="evidence" value="ECO:0007669"/>
    <property type="project" value="InterPro"/>
</dbReference>
<dbReference type="Pfam" id="PF02518">
    <property type="entry name" value="HATPase_c"/>
    <property type="match status" value="1"/>
</dbReference>
<dbReference type="Pfam" id="PF13191">
    <property type="entry name" value="AAA_16"/>
    <property type="match status" value="1"/>
</dbReference>
<keyword evidence="7" id="KW-0808">Transferase</keyword>
<dbReference type="EC" id="2.7.13.3" evidence="2"/>
<dbReference type="InterPro" id="IPR000700">
    <property type="entry name" value="PAS-assoc_C"/>
</dbReference>
<dbReference type="Gene3D" id="3.30.450.20">
    <property type="entry name" value="PAS domain"/>
    <property type="match status" value="1"/>
</dbReference>
<dbReference type="InterPro" id="IPR011009">
    <property type="entry name" value="Kinase-like_dom_sf"/>
</dbReference>
<keyword evidence="7" id="KW-0614">Plasmid</keyword>
<dbReference type="Gene3D" id="2.10.70.100">
    <property type="match status" value="1"/>
</dbReference>
<dbReference type="SUPFAM" id="SSF56112">
    <property type="entry name" value="Protein kinase-like (PK-like)"/>
    <property type="match status" value="1"/>
</dbReference>
<dbReference type="PRINTS" id="PR00344">
    <property type="entry name" value="BCTRLSENSOR"/>
</dbReference>
<feature type="domain" description="Protein kinase" evidence="4">
    <location>
        <begin position="1"/>
        <end position="286"/>
    </location>
</feature>
<dbReference type="InterPro" id="IPR005467">
    <property type="entry name" value="His_kinase_dom"/>
</dbReference>
<dbReference type="Pfam" id="PF08447">
    <property type="entry name" value="PAS_3"/>
    <property type="match status" value="1"/>
</dbReference>
<dbReference type="InterPro" id="IPR029016">
    <property type="entry name" value="GAF-like_dom_sf"/>
</dbReference>
<dbReference type="SMART" id="SM00220">
    <property type="entry name" value="S_TKc"/>
    <property type="match status" value="1"/>
</dbReference>
<dbReference type="PANTHER" id="PTHR43642:SF1">
    <property type="entry name" value="HYBRID SIGNAL TRANSDUCTION HISTIDINE KINASE G"/>
    <property type="match status" value="1"/>
</dbReference>
<dbReference type="Pfam" id="PF00512">
    <property type="entry name" value="HisKA"/>
    <property type="match status" value="1"/>
</dbReference>
<dbReference type="Gene3D" id="1.10.510.10">
    <property type="entry name" value="Transferase(Phosphotransferase) domain 1"/>
    <property type="match status" value="1"/>
</dbReference>
<feature type="domain" description="PAC" evidence="6">
    <location>
        <begin position="1560"/>
        <end position="1611"/>
    </location>
</feature>
<dbReference type="InterPro" id="IPR036097">
    <property type="entry name" value="HisK_dim/P_sf"/>
</dbReference>
<feature type="domain" description="Histidine kinase" evidence="5">
    <location>
        <begin position="1631"/>
        <end position="1846"/>
    </location>
</feature>
<dbReference type="CDD" id="cd00130">
    <property type="entry name" value="PAS"/>
    <property type="match status" value="1"/>
</dbReference>
<dbReference type="InterPro" id="IPR000014">
    <property type="entry name" value="PAS"/>
</dbReference>
<evidence type="ECO:0000259" key="5">
    <source>
        <dbReference type="PROSITE" id="PS50109"/>
    </source>
</evidence>
<geneLocation type="plasmid" evidence="7 8">
    <name>P1</name>
</geneLocation>
<dbReference type="InterPro" id="IPR003594">
    <property type="entry name" value="HATPase_dom"/>
</dbReference>
<dbReference type="InterPro" id="IPR003661">
    <property type="entry name" value="HisK_dim/P_dom"/>
</dbReference>
<dbReference type="PROSITE" id="PS50113">
    <property type="entry name" value="PAC"/>
    <property type="match status" value="1"/>
</dbReference>
<dbReference type="Pfam" id="PF00069">
    <property type="entry name" value="Pkinase"/>
    <property type="match status" value="1"/>
</dbReference>
<evidence type="ECO:0000256" key="2">
    <source>
        <dbReference type="ARBA" id="ARBA00012438"/>
    </source>
</evidence>
<dbReference type="InterPro" id="IPR036890">
    <property type="entry name" value="HATPase_C_sf"/>
</dbReference>
<dbReference type="SUPFAM" id="SSF52540">
    <property type="entry name" value="P-loop containing nucleoside triphosphate hydrolases"/>
    <property type="match status" value="1"/>
</dbReference>
<dbReference type="SMART" id="SM00086">
    <property type="entry name" value="PAC"/>
    <property type="match status" value="1"/>
</dbReference>
<dbReference type="GO" id="GO:0005524">
    <property type="term" value="F:ATP binding"/>
    <property type="evidence" value="ECO:0007669"/>
    <property type="project" value="InterPro"/>
</dbReference>
<dbReference type="PANTHER" id="PTHR43642">
    <property type="entry name" value="HYBRID SIGNAL TRANSDUCTION HISTIDINE KINASE G"/>
    <property type="match status" value="1"/>
</dbReference>
<evidence type="ECO:0000256" key="3">
    <source>
        <dbReference type="ARBA" id="ARBA00022553"/>
    </source>
</evidence>
<protein>
    <recommendedName>
        <fullName evidence="2">histidine kinase</fullName>
        <ecNumber evidence="2">2.7.13.3</ecNumber>
    </recommendedName>
</protein>
<dbReference type="SUPFAM" id="SSF55781">
    <property type="entry name" value="GAF domain-like"/>
    <property type="match status" value="1"/>
</dbReference>
<reference evidence="7" key="1">
    <citation type="submission" date="2022-05" db="EMBL/GenBank/DDBJ databases">
        <authorList>
            <person name="Pothier F. J."/>
        </authorList>
    </citation>
    <scope>NUCLEOTIDE SEQUENCE</scope>
    <source>
        <strain evidence="7">DAPP-PG734</strain>
        <plasmid evidence="7">P1</plasmid>
    </source>
</reference>
<evidence type="ECO:0000259" key="6">
    <source>
        <dbReference type="PROSITE" id="PS50113"/>
    </source>
</evidence>
<name>A0AAN2K8D4_ENTAG</name>
<evidence type="ECO:0000313" key="7">
    <source>
        <dbReference type="EMBL" id="CAH6365973.1"/>
    </source>
</evidence>
<dbReference type="InterPro" id="IPR001610">
    <property type="entry name" value="PAC"/>
</dbReference>
<organism evidence="7 8">
    <name type="scientific">Enterobacter agglomerans</name>
    <name type="common">Erwinia herbicola</name>
    <name type="synonym">Pantoea agglomerans</name>
    <dbReference type="NCBI Taxonomy" id="549"/>
    <lineage>
        <taxon>Bacteria</taxon>
        <taxon>Pseudomonadati</taxon>
        <taxon>Pseudomonadota</taxon>
        <taxon>Gammaproteobacteria</taxon>
        <taxon>Enterobacterales</taxon>
        <taxon>Erwiniaceae</taxon>
        <taxon>Pantoea</taxon>
        <taxon>Pantoea agglomerans group</taxon>
    </lineage>
</organism>
<dbReference type="InterPro" id="IPR003018">
    <property type="entry name" value="GAF"/>
</dbReference>
<dbReference type="SUPFAM" id="SSF47384">
    <property type="entry name" value="Homodimeric domain of signal transducing histidine kinase"/>
    <property type="match status" value="1"/>
</dbReference>
<dbReference type="InterPro" id="IPR004358">
    <property type="entry name" value="Sig_transdc_His_kin-like_C"/>
</dbReference>
<dbReference type="Gene3D" id="1.10.287.130">
    <property type="match status" value="1"/>
</dbReference>
<evidence type="ECO:0000256" key="1">
    <source>
        <dbReference type="ARBA" id="ARBA00000085"/>
    </source>
</evidence>
<dbReference type="InterPro" id="IPR035965">
    <property type="entry name" value="PAS-like_dom_sf"/>
</dbReference>
<dbReference type="InterPro" id="IPR027417">
    <property type="entry name" value="P-loop_NTPase"/>
</dbReference>
<evidence type="ECO:0000259" key="4">
    <source>
        <dbReference type="PROSITE" id="PS50011"/>
    </source>
</evidence>
<dbReference type="CDD" id="cd00082">
    <property type="entry name" value="HisKA"/>
    <property type="match status" value="1"/>
</dbReference>
<comment type="catalytic activity">
    <reaction evidence="1">
        <text>ATP + protein L-histidine = ADP + protein N-phospho-L-histidine.</text>
        <dbReference type="EC" id="2.7.13.3"/>
    </reaction>
</comment>
<dbReference type="PROSITE" id="PS50109">
    <property type="entry name" value="HIS_KIN"/>
    <property type="match status" value="1"/>
</dbReference>
<dbReference type="Pfam" id="PF01590">
    <property type="entry name" value="GAF"/>
    <property type="match status" value="1"/>
</dbReference>
<dbReference type="Gene3D" id="3.40.50.300">
    <property type="entry name" value="P-loop containing nucleotide triphosphate hydrolases"/>
    <property type="match status" value="1"/>
</dbReference>
<gene>
    <name evidence="7" type="ORF">DAPPPG734_22210</name>
</gene>
<evidence type="ECO:0000313" key="8">
    <source>
        <dbReference type="Proteomes" id="UP001158961"/>
    </source>
</evidence>
<dbReference type="InterPro" id="IPR013655">
    <property type="entry name" value="PAS_fold_3"/>
</dbReference>
<dbReference type="CDD" id="cd14014">
    <property type="entry name" value="STKc_PknB_like"/>
    <property type="match status" value="1"/>
</dbReference>
<dbReference type="PROSITE" id="PS50011">
    <property type="entry name" value="PROTEIN_KINASE_DOM"/>
    <property type="match status" value="1"/>
</dbReference>
<dbReference type="EMBL" id="OW970316">
    <property type="protein sequence ID" value="CAH6365973.1"/>
    <property type="molecule type" value="Genomic_DNA"/>
</dbReference>
<accession>A0AAN2K8D4</accession>
<dbReference type="Gene3D" id="3.30.565.10">
    <property type="entry name" value="Histidine kinase-like ATPase, C-terminal domain"/>
    <property type="match status" value="1"/>
</dbReference>
<keyword evidence="7" id="KW-0418">Kinase</keyword>
<dbReference type="RefSeq" id="WP_031590645.1">
    <property type="nucleotide sequence ID" value="NZ_JNVA01000005.1"/>
</dbReference>
<dbReference type="InterPro" id="IPR000719">
    <property type="entry name" value="Prot_kinase_dom"/>
</dbReference>
<dbReference type="InterPro" id="IPR041664">
    <property type="entry name" value="AAA_16"/>
</dbReference>
<dbReference type="SMART" id="SM00065">
    <property type="entry name" value="GAF"/>
    <property type="match status" value="1"/>
</dbReference>
<proteinExistence type="predicted"/>